<protein>
    <submittedName>
        <fullName evidence="2">Uncharacterized protein</fullName>
    </submittedName>
</protein>
<reference evidence="2 3" key="1">
    <citation type="submission" date="2013-11" db="EMBL/GenBank/DDBJ databases">
        <title>Opisthorchis viverrini - life in the bile duct.</title>
        <authorList>
            <person name="Young N.D."/>
            <person name="Nagarajan N."/>
            <person name="Lin S.J."/>
            <person name="Korhonen P.K."/>
            <person name="Jex A.R."/>
            <person name="Hall R.S."/>
            <person name="Safavi-Hemami H."/>
            <person name="Kaewkong W."/>
            <person name="Bertrand D."/>
            <person name="Gao S."/>
            <person name="Seet Q."/>
            <person name="Wongkham S."/>
            <person name="Teh B.T."/>
            <person name="Wongkham C."/>
            <person name="Intapan P.M."/>
            <person name="Maleewong W."/>
            <person name="Yang X."/>
            <person name="Hu M."/>
            <person name="Wang Z."/>
            <person name="Hofmann A."/>
            <person name="Sternberg P.W."/>
            <person name="Tan P."/>
            <person name="Wang J."/>
            <person name="Gasser R.B."/>
        </authorList>
    </citation>
    <scope>NUCLEOTIDE SEQUENCE [LARGE SCALE GENOMIC DNA]</scope>
</reference>
<dbReference type="KEGG" id="ovi:T265_02306"/>
<dbReference type="EMBL" id="KL596646">
    <property type="protein sequence ID" value="KER31387.1"/>
    <property type="molecule type" value="Genomic_DNA"/>
</dbReference>
<feature type="region of interest" description="Disordered" evidence="1">
    <location>
        <begin position="1"/>
        <end position="28"/>
    </location>
</feature>
<proteinExistence type="predicted"/>
<evidence type="ECO:0000313" key="3">
    <source>
        <dbReference type="Proteomes" id="UP000054324"/>
    </source>
</evidence>
<dbReference type="RefSeq" id="XP_009164784.1">
    <property type="nucleotide sequence ID" value="XM_009166520.1"/>
</dbReference>
<feature type="compositionally biased region" description="Polar residues" evidence="1">
    <location>
        <begin position="1"/>
        <end position="11"/>
    </location>
</feature>
<evidence type="ECO:0000256" key="1">
    <source>
        <dbReference type="SAM" id="MobiDB-lite"/>
    </source>
</evidence>
<organism evidence="2 3">
    <name type="scientific">Opisthorchis viverrini</name>
    <name type="common">Southeast Asian liver fluke</name>
    <dbReference type="NCBI Taxonomy" id="6198"/>
    <lineage>
        <taxon>Eukaryota</taxon>
        <taxon>Metazoa</taxon>
        <taxon>Spiralia</taxon>
        <taxon>Lophotrochozoa</taxon>
        <taxon>Platyhelminthes</taxon>
        <taxon>Trematoda</taxon>
        <taxon>Digenea</taxon>
        <taxon>Opisthorchiida</taxon>
        <taxon>Opisthorchiata</taxon>
        <taxon>Opisthorchiidae</taxon>
        <taxon>Opisthorchis</taxon>
    </lineage>
</organism>
<evidence type="ECO:0000313" key="2">
    <source>
        <dbReference type="EMBL" id="KER31387.1"/>
    </source>
</evidence>
<name>A0A074ZZE5_OPIVI</name>
<dbReference type="Proteomes" id="UP000054324">
    <property type="component" value="Unassembled WGS sequence"/>
</dbReference>
<dbReference type="CTD" id="20316494"/>
<gene>
    <name evidence="2" type="ORF">T265_02306</name>
</gene>
<accession>A0A074ZZE5</accession>
<keyword evidence="3" id="KW-1185">Reference proteome</keyword>
<sequence length="71" mass="7935">MLVIPTNQKTGTSDRRPAPIKKSHGGTAFSVRGCHATQEEHPGRGIARMLKPRREQLRCCSRVRITDLLVN</sequence>
<dbReference type="AlphaFoldDB" id="A0A074ZZE5"/>
<dbReference type="GeneID" id="20316494"/>